<dbReference type="CDD" id="cd14688">
    <property type="entry name" value="bZIP_YAP"/>
    <property type="match status" value="1"/>
</dbReference>
<feature type="compositionally biased region" description="Low complexity" evidence="2">
    <location>
        <begin position="196"/>
        <end position="212"/>
    </location>
</feature>
<dbReference type="PANTHER" id="PTHR42070:SF1">
    <property type="entry name" value="FILAMENT ASSOCIATED PROTEIN, PUTATIVE (AFU_ORTHOLOGUE AFUA_8G06630)-RELATED"/>
    <property type="match status" value="1"/>
</dbReference>
<keyword evidence="1" id="KW-0175">Coiled coil</keyword>
<sequence>MSYQTPSAYSPMSFSSSSSSSPSSSDTSAGVSAPRTKRARVSAEHTLNRVRENQRRHRARQRDHVASLELKLAETERLLVEARAEIALLRQQAAERDAYDGGNMESGILEKDIISLTPPTSAPTQNQTALFLIPAQNESINNSNSNPTSQHNVYPDMSQITDLSFFTNTTTSPATTSITTDSTYFLSPLPLPLPLSLPNSTPPLDLQDTTPTAGPPPCCSDPPALLSPPPSSPSDPECTTCKTRPPPSPNESTTLCAQAYVLIRQQNFRNLDPQSIRLWLAQGLRRAQREGEGCRVENGALLRLLDFISGV</sequence>
<accession>W6ZD81</accession>
<organism evidence="3 4">
    <name type="scientific">Bipolaris oryzae ATCC 44560</name>
    <dbReference type="NCBI Taxonomy" id="930090"/>
    <lineage>
        <taxon>Eukaryota</taxon>
        <taxon>Fungi</taxon>
        <taxon>Dikarya</taxon>
        <taxon>Ascomycota</taxon>
        <taxon>Pezizomycotina</taxon>
        <taxon>Dothideomycetes</taxon>
        <taxon>Pleosporomycetidae</taxon>
        <taxon>Pleosporales</taxon>
        <taxon>Pleosporineae</taxon>
        <taxon>Pleosporaceae</taxon>
        <taxon>Bipolaris</taxon>
    </lineage>
</organism>
<feature type="compositionally biased region" description="Low complexity" evidence="2">
    <location>
        <begin position="1"/>
        <end position="34"/>
    </location>
</feature>
<dbReference type="STRING" id="930090.W6ZD81"/>
<protein>
    <recommendedName>
        <fullName evidence="5">BZIP domain-containing protein</fullName>
    </recommendedName>
</protein>
<dbReference type="GeneID" id="19123129"/>
<name>W6ZD81_COCMI</name>
<keyword evidence="4" id="KW-1185">Reference proteome</keyword>
<dbReference type="PANTHER" id="PTHR42070">
    <property type="entry name" value="FILAMENT ASSOCIATED PROTEIN, PUTATIVE (AFU_ORTHOLOGUE AFUA_8G06630)-RELATED"/>
    <property type="match status" value="1"/>
</dbReference>
<dbReference type="EMBL" id="KI963985">
    <property type="protein sequence ID" value="EUC45394.1"/>
    <property type="molecule type" value="Genomic_DNA"/>
</dbReference>
<evidence type="ECO:0008006" key="5">
    <source>
        <dbReference type="Google" id="ProtNLM"/>
    </source>
</evidence>
<reference evidence="3 4" key="1">
    <citation type="journal article" date="2013" name="PLoS Genet.">
        <title>Comparative genome structure, secondary metabolite, and effector coding capacity across Cochliobolus pathogens.</title>
        <authorList>
            <person name="Condon B.J."/>
            <person name="Leng Y."/>
            <person name="Wu D."/>
            <person name="Bushley K.E."/>
            <person name="Ohm R.A."/>
            <person name="Otillar R."/>
            <person name="Martin J."/>
            <person name="Schackwitz W."/>
            <person name="Grimwood J."/>
            <person name="MohdZainudin N."/>
            <person name="Xue C."/>
            <person name="Wang R."/>
            <person name="Manning V.A."/>
            <person name="Dhillon B."/>
            <person name="Tu Z.J."/>
            <person name="Steffenson B.J."/>
            <person name="Salamov A."/>
            <person name="Sun H."/>
            <person name="Lowry S."/>
            <person name="LaButti K."/>
            <person name="Han J."/>
            <person name="Copeland A."/>
            <person name="Lindquist E."/>
            <person name="Barry K."/>
            <person name="Schmutz J."/>
            <person name="Baker S.E."/>
            <person name="Ciuffetti L.M."/>
            <person name="Grigoriev I.V."/>
            <person name="Zhong S."/>
            <person name="Turgeon B.G."/>
        </authorList>
    </citation>
    <scope>NUCLEOTIDE SEQUENCE [LARGE SCALE GENOMIC DNA]</scope>
    <source>
        <strain evidence="3 4">ATCC 44560</strain>
    </source>
</reference>
<dbReference type="eggNOG" id="ENOG502SR4I">
    <property type="taxonomic scope" value="Eukaryota"/>
</dbReference>
<dbReference type="HOGENOM" id="CLU_066266_0_0_1"/>
<dbReference type="KEGG" id="bor:COCMIDRAFT_36870"/>
<gene>
    <name evidence="3" type="ORF">COCMIDRAFT_36870</name>
</gene>
<dbReference type="RefSeq" id="XP_007688087.1">
    <property type="nucleotide sequence ID" value="XM_007689897.1"/>
</dbReference>
<evidence type="ECO:0000256" key="2">
    <source>
        <dbReference type="SAM" id="MobiDB-lite"/>
    </source>
</evidence>
<feature type="coiled-coil region" evidence="1">
    <location>
        <begin position="58"/>
        <end position="92"/>
    </location>
</feature>
<evidence type="ECO:0000313" key="3">
    <source>
        <dbReference type="EMBL" id="EUC45394.1"/>
    </source>
</evidence>
<feature type="compositionally biased region" description="Pro residues" evidence="2">
    <location>
        <begin position="213"/>
        <end position="233"/>
    </location>
</feature>
<proteinExistence type="predicted"/>
<feature type="region of interest" description="Disordered" evidence="2">
    <location>
        <begin position="1"/>
        <end position="46"/>
    </location>
</feature>
<evidence type="ECO:0000313" key="4">
    <source>
        <dbReference type="Proteomes" id="UP000054032"/>
    </source>
</evidence>
<feature type="region of interest" description="Disordered" evidence="2">
    <location>
        <begin position="196"/>
        <end position="250"/>
    </location>
</feature>
<dbReference type="OrthoDB" id="4505928at2759"/>
<evidence type="ECO:0000256" key="1">
    <source>
        <dbReference type="SAM" id="Coils"/>
    </source>
</evidence>
<dbReference type="Proteomes" id="UP000054032">
    <property type="component" value="Unassembled WGS sequence"/>
</dbReference>
<dbReference type="AlphaFoldDB" id="W6ZD81"/>